<dbReference type="Proteomes" id="UP000701853">
    <property type="component" value="Chromosome 11"/>
</dbReference>
<dbReference type="SUPFAM" id="SSF54373">
    <property type="entry name" value="FAD-linked reductases, C-terminal domain"/>
    <property type="match status" value="1"/>
</dbReference>
<dbReference type="Pfam" id="PF01266">
    <property type="entry name" value="DAO"/>
    <property type="match status" value="1"/>
</dbReference>
<evidence type="ECO:0000313" key="5">
    <source>
        <dbReference type="EMBL" id="KAG8477893.1"/>
    </source>
</evidence>
<dbReference type="GO" id="GO:0016491">
    <property type="term" value="F:oxidoreductase activity"/>
    <property type="evidence" value="ECO:0007669"/>
    <property type="project" value="UniProtKB-KW"/>
</dbReference>
<dbReference type="InterPro" id="IPR036188">
    <property type="entry name" value="FAD/NAD-bd_sf"/>
</dbReference>
<sequence length="527" mass="57445">MSSASIAVNSPSSSNHFIKDGVTSVNVNRLCSFSFESGLFGSKIPTKKLSRSVNGTRPTRPERISYSGLEPVKASSRSFDVVIVGAGVIGLTIARKFLTRSDLSVAVVDKAVPCSGATGAGQGYIWMVHKNPASETWELTKRSHQLWKMLAETIRDQGMDPLQVLGWKKTGSLLVGRTPEDSVMLRKRVSQLSEAGVRAEYLSADELHSKEPAIYVGTDGGAAFAPDDCQLDAHQAVSYIEKTPMIYRLTDLLHRKADMQSSIMSQLQFRSTSSGEFEAVRTSNNTLYGKAIVVAAGCWSRSLMHDLFKGSHIQLDALVMPRKGHLLVFENFNPLQLNHGSMEVGYVDYQNATFPLGLDDQSQTLSVSMTATIDMMGNLVLGSSRQFAGFSTEVDDSIVLHIWKRAGEFFPILKEPSLTDFVKNRKVRVGLRPYMPDGKPVIGNVPGLSNLFLATGHEGGGLSLVTFLSSVPYSGNFYIVPFRNKQYGSFSFVCNLALGTAEMVVDMILGNATYVDSSPFAAQGRCC</sequence>
<organism evidence="5 6">
    <name type="scientific">Gossypium anomalum</name>
    <dbReference type="NCBI Taxonomy" id="47600"/>
    <lineage>
        <taxon>Eukaryota</taxon>
        <taxon>Viridiplantae</taxon>
        <taxon>Streptophyta</taxon>
        <taxon>Embryophyta</taxon>
        <taxon>Tracheophyta</taxon>
        <taxon>Spermatophyta</taxon>
        <taxon>Magnoliopsida</taxon>
        <taxon>eudicotyledons</taxon>
        <taxon>Gunneridae</taxon>
        <taxon>Pentapetalae</taxon>
        <taxon>rosids</taxon>
        <taxon>malvids</taxon>
        <taxon>Malvales</taxon>
        <taxon>Malvaceae</taxon>
        <taxon>Malvoideae</taxon>
        <taxon>Gossypium</taxon>
    </lineage>
</organism>
<evidence type="ECO:0000256" key="3">
    <source>
        <dbReference type="ARBA" id="ARBA00046185"/>
    </source>
</evidence>
<evidence type="ECO:0000313" key="6">
    <source>
        <dbReference type="Proteomes" id="UP000701853"/>
    </source>
</evidence>
<evidence type="ECO:0000259" key="4">
    <source>
        <dbReference type="Pfam" id="PF01266"/>
    </source>
</evidence>
<evidence type="ECO:0000256" key="1">
    <source>
        <dbReference type="ARBA" id="ARBA00023002"/>
    </source>
</evidence>
<protein>
    <recommendedName>
        <fullName evidence="2">FAD-dependent oxidoreductase domain-containing protein 1</fullName>
    </recommendedName>
</protein>
<dbReference type="SUPFAM" id="SSF51905">
    <property type="entry name" value="FAD/NAD(P)-binding domain"/>
    <property type="match status" value="1"/>
</dbReference>
<dbReference type="PANTHER" id="PTHR13847">
    <property type="entry name" value="SARCOSINE DEHYDROGENASE-RELATED"/>
    <property type="match status" value="1"/>
</dbReference>
<dbReference type="PANTHER" id="PTHR13847:SF287">
    <property type="entry name" value="FAD-DEPENDENT OXIDOREDUCTASE DOMAIN-CONTAINING PROTEIN 1"/>
    <property type="match status" value="1"/>
</dbReference>
<dbReference type="OrthoDB" id="498204at2759"/>
<name>A0A8J6CS33_9ROSI</name>
<keyword evidence="6" id="KW-1185">Reference proteome</keyword>
<proteinExistence type="predicted"/>
<comment type="caution">
    <text evidence="5">The sequence shown here is derived from an EMBL/GenBank/DDBJ whole genome shotgun (WGS) entry which is preliminary data.</text>
</comment>
<dbReference type="InterPro" id="IPR006076">
    <property type="entry name" value="FAD-dep_OxRdtase"/>
</dbReference>
<accession>A0A8J6CS33</accession>
<gene>
    <name evidence="5" type="ORF">CXB51_027486</name>
</gene>
<dbReference type="EMBL" id="JAHUZN010000011">
    <property type="protein sequence ID" value="KAG8477893.1"/>
    <property type="molecule type" value="Genomic_DNA"/>
</dbReference>
<reference evidence="5 6" key="1">
    <citation type="journal article" date="2021" name="bioRxiv">
        <title>The Gossypium anomalum genome as a resource for cotton improvement and evolutionary analysis of hybrid incompatibility.</title>
        <authorList>
            <person name="Grover C.E."/>
            <person name="Yuan D."/>
            <person name="Arick M.A."/>
            <person name="Miller E.R."/>
            <person name="Hu G."/>
            <person name="Peterson D.G."/>
            <person name="Wendel J.F."/>
            <person name="Udall J.A."/>
        </authorList>
    </citation>
    <scope>NUCLEOTIDE SEQUENCE [LARGE SCALE GENOMIC DNA]</scope>
    <source>
        <strain evidence="5">JFW-Udall</strain>
        <tissue evidence="5">Leaf</tissue>
    </source>
</reference>
<keyword evidence="1" id="KW-0560">Oxidoreductase</keyword>
<dbReference type="Gene3D" id="3.50.50.60">
    <property type="entry name" value="FAD/NAD(P)-binding domain"/>
    <property type="match status" value="1"/>
</dbReference>
<dbReference type="Gene3D" id="3.30.9.10">
    <property type="entry name" value="D-Amino Acid Oxidase, subunit A, domain 2"/>
    <property type="match status" value="1"/>
</dbReference>
<comment type="function">
    <text evidence="3">Required for the assembly of the mitochondrial membrane respiratory chain NADH dehydrogenase (Complex I). Involved in mid-late stages of complex I assembly.</text>
</comment>
<evidence type="ECO:0000256" key="2">
    <source>
        <dbReference type="ARBA" id="ARBA00039785"/>
    </source>
</evidence>
<dbReference type="GO" id="GO:0005737">
    <property type="term" value="C:cytoplasm"/>
    <property type="evidence" value="ECO:0007669"/>
    <property type="project" value="TreeGrafter"/>
</dbReference>
<dbReference type="AlphaFoldDB" id="A0A8J6CS33"/>
<feature type="domain" description="FAD dependent oxidoreductase" evidence="4">
    <location>
        <begin position="80"/>
        <end position="465"/>
    </location>
</feature>